<dbReference type="GeneID" id="9887579"/>
<dbReference type="EMBL" id="GU244497">
    <property type="protein sequence ID" value="ADO67210.1"/>
    <property type="molecule type" value="Genomic_DNA"/>
</dbReference>
<dbReference type="RefSeq" id="YP_003969809.1">
    <property type="nucleotide sequence ID" value="NC_014637.1"/>
</dbReference>
<organismHost>
    <name type="scientific">Cafeteria roenbergensis</name>
    <name type="common">Marine flagellate</name>
    <dbReference type="NCBI Taxonomy" id="33653"/>
</organismHost>
<protein>
    <submittedName>
        <fullName evidence="1">Uncharacterized protein</fullName>
    </submittedName>
</protein>
<accession>E3T4U7</accession>
<reference evidence="1 2" key="1">
    <citation type="journal article" date="2010" name="Proc. Natl. Acad. Sci. U.S.A.">
        <title>Giant virus with a remarkable complement of genes infects marine zooplankton.</title>
        <authorList>
            <person name="Fischer M.G."/>
            <person name="Allen M.J."/>
            <person name="Wilson W.H."/>
            <person name="Suttle C.A."/>
        </authorList>
    </citation>
    <scope>NUCLEOTIDE SEQUENCE [LARGE SCALE GENOMIC DNA]</scope>
    <source>
        <strain evidence="1 2">BV-PW1</strain>
    </source>
</reference>
<gene>
    <name evidence="1" type="ORF">crov177</name>
</gene>
<dbReference type="KEGG" id="vg:9887579"/>
<sequence>MSLMYYWIRYNKESKNYKIAASPCAVMSDGAVTHISLVRDIDFCGKINFGEDLELKLVCIHQMNHFKAQCMVLNHFNKITKTEQIISVHTHTLSIPSSIDKMVKSQPSDHWYFDTMNYTSNFSHACIRASSPKFSINLRVYDDGEEYSDGTNSSYLYFSHPYMRLDT</sequence>
<keyword evidence="2" id="KW-1185">Reference proteome</keyword>
<evidence type="ECO:0000313" key="1">
    <source>
        <dbReference type="EMBL" id="ADO67210.1"/>
    </source>
</evidence>
<dbReference type="Proteomes" id="UP000029781">
    <property type="component" value="Segment"/>
</dbReference>
<organism evidence="1 2">
    <name type="scientific">Cafeteria roenbergensis virus (strain BV-PW1)</name>
    <name type="common">CroV</name>
    <dbReference type="NCBI Taxonomy" id="693272"/>
    <lineage>
        <taxon>Viruses</taxon>
        <taxon>Varidnaviria</taxon>
        <taxon>Bamfordvirae</taxon>
        <taxon>Nucleocytoviricota</taxon>
        <taxon>Megaviricetes</taxon>
        <taxon>Imitervirales</taxon>
        <taxon>Mimiviridae</taxon>
        <taxon>Aliimimivirinae</taxon>
        <taxon>Rheavirus</taxon>
        <taxon>Rheavirus sinusmexicani</taxon>
    </lineage>
</organism>
<evidence type="ECO:0000313" key="2">
    <source>
        <dbReference type="Proteomes" id="UP000029781"/>
    </source>
</evidence>
<name>E3T4U7_CROVB</name>
<proteinExistence type="predicted"/>